<dbReference type="AlphaFoldDB" id="G2QIK7"/>
<dbReference type="KEGG" id="mtm:MYCTH_96290"/>
<dbReference type="Proteomes" id="UP000007322">
    <property type="component" value="Chromosome 5"/>
</dbReference>
<protein>
    <submittedName>
        <fullName evidence="1">Uncharacterized protein</fullName>
    </submittedName>
</protein>
<dbReference type="EMBL" id="CP003006">
    <property type="protein sequence ID" value="AEO59538.1"/>
    <property type="molecule type" value="Genomic_DNA"/>
</dbReference>
<name>G2QIK7_THET4</name>
<organism evidence="1 2">
    <name type="scientific">Thermothelomyces thermophilus (strain ATCC 42464 / BCRC 31852 / DSM 1799)</name>
    <name type="common">Sporotrichum thermophile</name>
    <dbReference type="NCBI Taxonomy" id="573729"/>
    <lineage>
        <taxon>Eukaryota</taxon>
        <taxon>Fungi</taxon>
        <taxon>Dikarya</taxon>
        <taxon>Ascomycota</taxon>
        <taxon>Pezizomycotina</taxon>
        <taxon>Sordariomycetes</taxon>
        <taxon>Sordariomycetidae</taxon>
        <taxon>Sordariales</taxon>
        <taxon>Chaetomiaceae</taxon>
        <taxon>Thermothelomyces</taxon>
    </lineage>
</organism>
<dbReference type="HOGENOM" id="CLU_1129733_0_0_1"/>
<accession>G2QIK7</accession>
<dbReference type="RefSeq" id="XP_003664783.1">
    <property type="nucleotide sequence ID" value="XM_003664735.1"/>
</dbReference>
<evidence type="ECO:0000313" key="2">
    <source>
        <dbReference type="Proteomes" id="UP000007322"/>
    </source>
</evidence>
<dbReference type="VEuPathDB" id="FungiDB:MYCTH_96290"/>
<evidence type="ECO:0000313" key="1">
    <source>
        <dbReference type="EMBL" id="AEO59538.1"/>
    </source>
</evidence>
<sequence>MAEVPAFTQETSALRRIDLGDVPGYIPRELDNAKILTAAVLRGSQIRVSSRNIVEEQTSLSSHAPGHPVGDLHGYLSCPLPPIIPHHRDQHWRRSRPNRTVQAVTAVQEVQGVAAHSRTQAPLIRPLTACRRRGARRYWPRSLAFSLDCSPGHPSDNVTMYDTLVVWSIRKFFPCSTPLGQGAKVALFRGSERNKRCPEVVMHPKRPLRRSGAGGLDWVKSGSSVTPRDIPQSYSLLDTGISEPAI</sequence>
<dbReference type="InParanoid" id="G2QIK7"/>
<dbReference type="GeneID" id="11506577"/>
<keyword evidence="2" id="KW-1185">Reference proteome</keyword>
<gene>
    <name evidence="1" type="ORF">MYCTH_96290</name>
</gene>
<reference evidence="1 2" key="1">
    <citation type="journal article" date="2011" name="Nat. Biotechnol.">
        <title>Comparative genomic analysis of the thermophilic biomass-degrading fungi Myceliophthora thermophila and Thielavia terrestris.</title>
        <authorList>
            <person name="Berka R.M."/>
            <person name="Grigoriev I.V."/>
            <person name="Otillar R."/>
            <person name="Salamov A."/>
            <person name="Grimwood J."/>
            <person name="Reid I."/>
            <person name="Ishmael N."/>
            <person name="John T."/>
            <person name="Darmond C."/>
            <person name="Moisan M.-C."/>
            <person name="Henrissat B."/>
            <person name="Coutinho P.M."/>
            <person name="Lombard V."/>
            <person name="Natvig D.O."/>
            <person name="Lindquist E."/>
            <person name="Schmutz J."/>
            <person name="Lucas S."/>
            <person name="Harris P."/>
            <person name="Powlowski J."/>
            <person name="Bellemare A."/>
            <person name="Taylor D."/>
            <person name="Butler G."/>
            <person name="de Vries R.P."/>
            <person name="Allijn I.E."/>
            <person name="van den Brink J."/>
            <person name="Ushinsky S."/>
            <person name="Storms R."/>
            <person name="Powell A.J."/>
            <person name="Paulsen I.T."/>
            <person name="Elbourne L.D.H."/>
            <person name="Baker S.E."/>
            <person name="Magnuson J."/>
            <person name="LaBoissiere S."/>
            <person name="Clutterbuck A.J."/>
            <person name="Martinez D."/>
            <person name="Wogulis M."/>
            <person name="de Leon A.L."/>
            <person name="Rey M.W."/>
            <person name="Tsang A."/>
        </authorList>
    </citation>
    <scope>NUCLEOTIDE SEQUENCE [LARGE SCALE GENOMIC DNA]</scope>
    <source>
        <strain evidence="2">ATCC 42464 / BCRC 31852 / DSM 1799</strain>
    </source>
</reference>
<proteinExistence type="predicted"/>